<dbReference type="PANTHER" id="PTHR43441:SF2">
    <property type="entry name" value="FAMILY ACETYLTRANSFERASE, PUTATIVE (AFU_ORTHOLOGUE AFUA_7G00850)-RELATED"/>
    <property type="match status" value="1"/>
</dbReference>
<dbReference type="EMBL" id="JH711584">
    <property type="protein sequence ID" value="EIW77088.1"/>
    <property type="molecule type" value="Genomic_DNA"/>
</dbReference>
<evidence type="ECO:0000256" key="1">
    <source>
        <dbReference type="SAM" id="MobiDB-lite"/>
    </source>
</evidence>
<dbReference type="GO" id="GO:1990189">
    <property type="term" value="F:protein N-terminal-serine acetyltransferase activity"/>
    <property type="evidence" value="ECO:0007669"/>
    <property type="project" value="TreeGrafter"/>
</dbReference>
<comment type="caution">
    <text evidence="3">The sequence shown here is derived from an EMBL/GenBank/DDBJ whole genome shotgun (WGS) entry which is preliminary data.</text>
</comment>
<gene>
    <name evidence="3" type="ORF">CONPUDRAFT_139156</name>
</gene>
<accession>A0A5M3MCZ6</accession>
<organism evidence="3 4">
    <name type="scientific">Coniophora puteana (strain RWD-64-598)</name>
    <name type="common">Brown rot fungus</name>
    <dbReference type="NCBI Taxonomy" id="741705"/>
    <lineage>
        <taxon>Eukaryota</taxon>
        <taxon>Fungi</taxon>
        <taxon>Dikarya</taxon>
        <taxon>Basidiomycota</taxon>
        <taxon>Agaricomycotina</taxon>
        <taxon>Agaricomycetes</taxon>
        <taxon>Agaricomycetidae</taxon>
        <taxon>Boletales</taxon>
        <taxon>Coniophorineae</taxon>
        <taxon>Coniophoraceae</taxon>
        <taxon>Coniophora</taxon>
    </lineage>
</organism>
<dbReference type="Gene3D" id="3.40.630.30">
    <property type="match status" value="1"/>
</dbReference>
<feature type="compositionally biased region" description="Low complexity" evidence="1">
    <location>
        <begin position="595"/>
        <end position="609"/>
    </location>
</feature>
<dbReference type="AlphaFoldDB" id="A0A5M3MCZ6"/>
<dbReference type="InterPro" id="IPR051908">
    <property type="entry name" value="Ribosomal_N-acetyltransferase"/>
</dbReference>
<evidence type="ECO:0000313" key="4">
    <source>
        <dbReference type="Proteomes" id="UP000053558"/>
    </source>
</evidence>
<name>A0A5M3MCZ6_CONPW</name>
<dbReference type="InterPro" id="IPR016181">
    <property type="entry name" value="Acyl_CoA_acyltransferase"/>
</dbReference>
<protein>
    <recommendedName>
        <fullName evidence="2">N-acetyltransferase domain-containing protein</fullName>
    </recommendedName>
</protein>
<dbReference type="Pfam" id="PF13302">
    <property type="entry name" value="Acetyltransf_3"/>
    <property type="match status" value="1"/>
</dbReference>
<dbReference type="GO" id="GO:0005737">
    <property type="term" value="C:cytoplasm"/>
    <property type="evidence" value="ECO:0007669"/>
    <property type="project" value="TreeGrafter"/>
</dbReference>
<feature type="compositionally biased region" description="Polar residues" evidence="1">
    <location>
        <begin position="502"/>
        <end position="511"/>
    </location>
</feature>
<dbReference type="PANTHER" id="PTHR43441">
    <property type="entry name" value="RIBOSOMAL-PROTEIN-SERINE ACETYLTRANSFERASE"/>
    <property type="match status" value="1"/>
</dbReference>
<dbReference type="OrthoDB" id="64477at2759"/>
<dbReference type="GeneID" id="19201303"/>
<evidence type="ECO:0000313" key="3">
    <source>
        <dbReference type="EMBL" id="EIW77088.1"/>
    </source>
</evidence>
<feature type="compositionally biased region" description="Basic and acidic residues" evidence="1">
    <location>
        <begin position="640"/>
        <end position="653"/>
    </location>
</feature>
<dbReference type="InterPro" id="IPR000182">
    <property type="entry name" value="GNAT_dom"/>
</dbReference>
<dbReference type="Proteomes" id="UP000053558">
    <property type="component" value="Unassembled WGS sequence"/>
</dbReference>
<sequence length="653" mass="71776">MKTQGELISLSQGYDLPSSNITSQKLFEELRLTALDAKHASSPLLPFFADECLMCMQITENAMSEASLPAAEEALIKDEGLYKHTRPPRNPYPLVVGLVYLTSTPQQSHSAEANVGIIIDRPFRRHGYAREALELVLTWAFDELKLHRVQAAIIDTAVKHRPSGLFMGLGFQHEGMRRRAVLVDWETEPGTQGGYSMDGDGRAAVSRPQQGWRDVTYLAMLDTDWMLRRTARKGKAAEVGEPVQRRSLWDEMFLRHAREREELAMWDDRRATLRRSDSSETIRQDAVDAVMEAAAPEEAPVSRIQSGDENPEERMEEKRALMKQISRWFAGYSTSAAVSTASLSRSPSACSSRESDLGKEIEQSPWATRLDYSSTFKQAPAPSDEHLKQELDRFEEDLEQLYGAKFIESRAGPSTRPGTIGSIPSVPLSAETATARPTTFSTIPSDYQFPASRIRSWSSDMALLPGPEHITPFPDRAPSRASSVASEFSFGSPAEHYRDSRSVSPASTSSFGLFHPPPERSRSPSAGSESSFLSMENGGNERDGGLMRNPFSPGSDLGSSASDLIDFENAAAMAREFDHGGHGMSPGEMFSGDRSAAGSPAGSSPSYASVRLPQRSVGGLSMSRPLDVRSVSSGSEWDMVSDREADVTDMREN</sequence>
<feature type="domain" description="N-acetyltransferase" evidence="2">
    <location>
        <begin position="96"/>
        <end position="153"/>
    </location>
</feature>
<evidence type="ECO:0000259" key="2">
    <source>
        <dbReference type="Pfam" id="PF13302"/>
    </source>
</evidence>
<reference evidence="4" key="1">
    <citation type="journal article" date="2012" name="Science">
        <title>The Paleozoic origin of enzymatic lignin decomposition reconstructed from 31 fungal genomes.</title>
        <authorList>
            <person name="Floudas D."/>
            <person name="Binder M."/>
            <person name="Riley R."/>
            <person name="Barry K."/>
            <person name="Blanchette R.A."/>
            <person name="Henrissat B."/>
            <person name="Martinez A.T."/>
            <person name="Otillar R."/>
            <person name="Spatafora J.W."/>
            <person name="Yadav J.S."/>
            <person name="Aerts A."/>
            <person name="Benoit I."/>
            <person name="Boyd A."/>
            <person name="Carlson A."/>
            <person name="Copeland A."/>
            <person name="Coutinho P.M."/>
            <person name="de Vries R.P."/>
            <person name="Ferreira P."/>
            <person name="Findley K."/>
            <person name="Foster B."/>
            <person name="Gaskell J."/>
            <person name="Glotzer D."/>
            <person name="Gorecki P."/>
            <person name="Heitman J."/>
            <person name="Hesse C."/>
            <person name="Hori C."/>
            <person name="Igarashi K."/>
            <person name="Jurgens J.A."/>
            <person name="Kallen N."/>
            <person name="Kersten P."/>
            <person name="Kohler A."/>
            <person name="Kuees U."/>
            <person name="Kumar T.K.A."/>
            <person name="Kuo A."/>
            <person name="LaButti K."/>
            <person name="Larrondo L.F."/>
            <person name="Lindquist E."/>
            <person name="Ling A."/>
            <person name="Lombard V."/>
            <person name="Lucas S."/>
            <person name="Lundell T."/>
            <person name="Martin R."/>
            <person name="McLaughlin D.J."/>
            <person name="Morgenstern I."/>
            <person name="Morin E."/>
            <person name="Murat C."/>
            <person name="Nagy L.G."/>
            <person name="Nolan M."/>
            <person name="Ohm R.A."/>
            <person name="Patyshakuliyeva A."/>
            <person name="Rokas A."/>
            <person name="Ruiz-Duenas F.J."/>
            <person name="Sabat G."/>
            <person name="Salamov A."/>
            <person name="Samejima M."/>
            <person name="Schmutz J."/>
            <person name="Slot J.C."/>
            <person name="St John F."/>
            <person name="Stenlid J."/>
            <person name="Sun H."/>
            <person name="Sun S."/>
            <person name="Syed K."/>
            <person name="Tsang A."/>
            <person name="Wiebenga A."/>
            <person name="Young D."/>
            <person name="Pisabarro A."/>
            <person name="Eastwood D.C."/>
            <person name="Martin F."/>
            <person name="Cullen D."/>
            <person name="Grigoriev I.V."/>
            <person name="Hibbett D.S."/>
        </authorList>
    </citation>
    <scope>NUCLEOTIDE SEQUENCE [LARGE SCALE GENOMIC DNA]</scope>
    <source>
        <strain evidence="4">RWD-64-598 SS2</strain>
    </source>
</reference>
<proteinExistence type="predicted"/>
<feature type="region of interest" description="Disordered" evidence="1">
    <location>
        <begin position="494"/>
        <end position="560"/>
    </location>
</feature>
<dbReference type="SUPFAM" id="SSF55729">
    <property type="entry name" value="Acyl-CoA N-acyltransferases (Nat)"/>
    <property type="match status" value="1"/>
</dbReference>
<feature type="region of interest" description="Disordered" evidence="1">
    <location>
        <begin position="577"/>
        <end position="653"/>
    </location>
</feature>
<dbReference type="RefSeq" id="XP_007772535.1">
    <property type="nucleotide sequence ID" value="XM_007774345.1"/>
</dbReference>
<dbReference type="CDD" id="cd04301">
    <property type="entry name" value="NAT_SF"/>
    <property type="match status" value="1"/>
</dbReference>
<dbReference type="GO" id="GO:0008999">
    <property type="term" value="F:protein-N-terminal-alanine acetyltransferase activity"/>
    <property type="evidence" value="ECO:0007669"/>
    <property type="project" value="TreeGrafter"/>
</dbReference>
<keyword evidence="4" id="KW-1185">Reference proteome</keyword>
<dbReference type="KEGG" id="cput:CONPUDRAFT_139156"/>